<organism evidence="1 2">
    <name type="scientific">Sulfitobacter faviae</name>
    <dbReference type="NCBI Taxonomy" id="1775881"/>
    <lineage>
        <taxon>Bacteria</taxon>
        <taxon>Pseudomonadati</taxon>
        <taxon>Pseudomonadota</taxon>
        <taxon>Alphaproteobacteria</taxon>
        <taxon>Rhodobacterales</taxon>
        <taxon>Roseobacteraceae</taxon>
        <taxon>Sulfitobacter</taxon>
    </lineage>
</organism>
<evidence type="ECO:0000313" key="1">
    <source>
        <dbReference type="EMBL" id="WCE71743.1"/>
    </source>
</evidence>
<dbReference type="InterPro" id="IPR053745">
    <property type="entry name" value="Viral_Tail_Comp_sf"/>
</dbReference>
<evidence type="ECO:0000313" key="2">
    <source>
        <dbReference type="Proteomes" id="UP001210770"/>
    </source>
</evidence>
<proteinExistence type="predicted"/>
<sequence length="136" mass="14152">MTYALSGALQAAVYDLLQSDPGLTVLIGDAVFDAVPGGSLPETYVLLGQEVAKDLSDPQGAGAEHRLTLSVVTSAPGFSTAKGCAAVISDLLHRAEPALSRGRVVDMAFLKATARRIDGASARRIDLQFRARVADA</sequence>
<dbReference type="RefSeq" id="WP_271689887.1">
    <property type="nucleotide sequence ID" value="NZ_CP116423.1"/>
</dbReference>
<dbReference type="AlphaFoldDB" id="A0AAX3LTW6"/>
<gene>
    <name evidence="1" type="ORF">PL336_07910</name>
</gene>
<protein>
    <submittedName>
        <fullName evidence="1">DUF3168 domain-containing protein</fullName>
    </submittedName>
</protein>
<dbReference type="Gene3D" id="3.30.2000.30">
    <property type="match status" value="1"/>
</dbReference>
<name>A0AAX3LTW6_9RHOB</name>
<reference evidence="1" key="1">
    <citation type="submission" date="2023-01" db="EMBL/GenBank/DDBJ databases">
        <title>Comparative genomic analysis of cold water coral derived Sulfitobacter faviae: insights into their metabolism and habitat adaptation.</title>
        <authorList>
            <person name="Guo Y."/>
            <person name="Lin S."/>
            <person name="Huang Z."/>
            <person name="Tang K."/>
            <person name="Wang X."/>
        </authorList>
    </citation>
    <scope>NUCLEOTIDE SEQUENCE</scope>
    <source>
        <strain evidence="1">SCSIO W_1865</strain>
    </source>
</reference>
<dbReference type="InterPro" id="IPR021508">
    <property type="entry name" value="Gp17-like"/>
</dbReference>
<dbReference type="Proteomes" id="UP001210770">
    <property type="component" value="Chromosome"/>
</dbReference>
<dbReference type="EMBL" id="CP116423">
    <property type="protein sequence ID" value="WCE71743.1"/>
    <property type="molecule type" value="Genomic_DNA"/>
</dbReference>
<accession>A0AAX3LTW6</accession>
<dbReference type="Pfam" id="PF11367">
    <property type="entry name" value="Tail_completion_gp17"/>
    <property type="match status" value="1"/>
</dbReference>